<keyword evidence="1" id="KW-0472">Membrane</keyword>
<name>A0A1R3WKZ1_9RHOB</name>
<protein>
    <recommendedName>
        <fullName evidence="4">NnrT protein</fullName>
    </recommendedName>
</protein>
<proteinExistence type="predicted"/>
<feature type="transmembrane region" description="Helical" evidence="1">
    <location>
        <begin position="48"/>
        <end position="64"/>
    </location>
</feature>
<feature type="transmembrane region" description="Helical" evidence="1">
    <location>
        <begin position="12"/>
        <end position="36"/>
    </location>
</feature>
<organism evidence="2 3">
    <name type="scientific">Pontibaca methylaminivorans</name>
    <dbReference type="NCBI Taxonomy" id="515897"/>
    <lineage>
        <taxon>Bacteria</taxon>
        <taxon>Pseudomonadati</taxon>
        <taxon>Pseudomonadota</taxon>
        <taxon>Alphaproteobacteria</taxon>
        <taxon>Rhodobacterales</taxon>
        <taxon>Roseobacteraceae</taxon>
        <taxon>Pontibaca</taxon>
    </lineage>
</organism>
<evidence type="ECO:0008006" key="4">
    <source>
        <dbReference type="Google" id="ProtNLM"/>
    </source>
</evidence>
<evidence type="ECO:0000313" key="3">
    <source>
        <dbReference type="Proteomes" id="UP000192455"/>
    </source>
</evidence>
<dbReference type="Proteomes" id="UP000192455">
    <property type="component" value="Unassembled WGS sequence"/>
</dbReference>
<accession>A0A1R3WKZ1</accession>
<dbReference type="OrthoDB" id="7667013at2"/>
<dbReference type="AlphaFoldDB" id="A0A1R3WKZ1"/>
<sequence>MAEDRAVPRFERLYALLFIPTAGAVAINLFMLALIARAFGWPSLSPNMTLLLSVPIALPVNWVATRWIRGLIRKAEETR</sequence>
<reference evidence="2 3" key="1">
    <citation type="submission" date="2017-01" db="EMBL/GenBank/DDBJ databases">
        <authorList>
            <person name="Mah S.A."/>
            <person name="Swanson W.J."/>
            <person name="Moy G.W."/>
            <person name="Vacquier V.D."/>
        </authorList>
    </citation>
    <scope>NUCLEOTIDE SEQUENCE [LARGE SCALE GENOMIC DNA]</scope>
    <source>
        <strain evidence="2 3">DSM 21219</strain>
    </source>
</reference>
<dbReference type="STRING" id="515897.SAMN05421849_1015"/>
<dbReference type="RefSeq" id="WP_076648251.1">
    <property type="nucleotide sequence ID" value="NZ_FTPS01000001.1"/>
</dbReference>
<keyword evidence="3" id="KW-1185">Reference proteome</keyword>
<keyword evidence="1" id="KW-0812">Transmembrane</keyword>
<evidence type="ECO:0000256" key="1">
    <source>
        <dbReference type="SAM" id="Phobius"/>
    </source>
</evidence>
<keyword evidence="1" id="KW-1133">Transmembrane helix</keyword>
<gene>
    <name evidence="2" type="ORF">SAMN05421849_1015</name>
</gene>
<evidence type="ECO:0000313" key="2">
    <source>
        <dbReference type="EMBL" id="SIT78769.1"/>
    </source>
</evidence>
<dbReference type="EMBL" id="FTPS01000001">
    <property type="protein sequence ID" value="SIT78769.1"/>
    <property type="molecule type" value="Genomic_DNA"/>
</dbReference>